<name>K8F5L7_9CHLO</name>
<evidence type="ECO:0000259" key="3">
    <source>
        <dbReference type="Pfam" id="PF00211"/>
    </source>
</evidence>
<dbReference type="RefSeq" id="XP_007513290.1">
    <property type="nucleotide sequence ID" value="XM_007513228.1"/>
</dbReference>
<dbReference type="KEGG" id="bpg:Bathy05g00240"/>
<protein>
    <submittedName>
        <fullName evidence="5">Adenylate cyclase</fullName>
    </submittedName>
</protein>
<feature type="region of interest" description="Disordered" evidence="1">
    <location>
        <begin position="985"/>
        <end position="1028"/>
    </location>
</feature>
<dbReference type="Gene3D" id="3.40.190.10">
    <property type="entry name" value="Periplasmic binding protein-like II"/>
    <property type="match status" value="2"/>
</dbReference>
<feature type="region of interest" description="Disordered" evidence="1">
    <location>
        <begin position="1728"/>
        <end position="1749"/>
    </location>
</feature>
<dbReference type="OrthoDB" id="551218at2759"/>
<evidence type="ECO:0000259" key="4">
    <source>
        <dbReference type="Pfam" id="PF12849"/>
    </source>
</evidence>
<dbReference type="InterPro" id="IPR024370">
    <property type="entry name" value="PBP_domain"/>
</dbReference>
<feature type="compositionally biased region" description="Polar residues" evidence="1">
    <location>
        <begin position="1004"/>
        <end position="1014"/>
    </location>
</feature>
<dbReference type="SUPFAM" id="SSF55073">
    <property type="entry name" value="Nucleotide cyclase"/>
    <property type="match status" value="2"/>
</dbReference>
<dbReference type="Pfam" id="PF12849">
    <property type="entry name" value="PBP_like_2"/>
    <property type="match status" value="1"/>
</dbReference>
<dbReference type="Pfam" id="PF00211">
    <property type="entry name" value="Guanylate_cyc"/>
    <property type="match status" value="1"/>
</dbReference>
<evidence type="ECO:0000313" key="5">
    <source>
        <dbReference type="EMBL" id="CCO16848.1"/>
    </source>
</evidence>
<feature type="domain" description="Guanylate cyclase" evidence="3">
    <location>
        <begin position="856"/>
        <end position="1101"/>
    </location>
</feature>
<dbReference type="InterPro" id="IPR001054">
    <property type="entry name" value="A/G_cyclase"/>
</dbReference>
<accession>K8F5L7</accession>
<organism evidence="5 6">
    <name type="scientific">Bathycoccus prasinos</name>
    <dbReference type="NCBI Taxonomy" id="41875"/>
    <lineage>
        <taxon>Eukaryota</taxon>
        <taxon>Viridiplantae</taxon>
        <taxon>Chlorophyta</taxon>
        <taxon>Mamiellophyceae</taxon>
        <taxon>Mamiellales</taxon>
        <taxon>Bathycoccaceae</taxon>
        <taxon>Bathycoccus</taxon>
    </lineage>
</organism>
<dbReference type="SUPFAM" id="SSF53850">
    <property type="entry name" value="Periplasmic binding protein-like II"/>
    <property type="match status" value="1"/>
</dbReference>
<dbReference type="GO" id="GO:0009190">
    <property type="term" value="P:cyclic nucleotide biosynthetic process"/>
    <property type="evidence" value="ECO:0007669"/>
    <property type="project" value="InterPro"/>
</dbReference>
<keyword evidence="6" id="KW-1185">Reference proteome</keyword>
<keyword evidence="2" id="KW-0472">Membrane</keyword>
<dbReference type="PANTHER" id="PTHR43081">
    <property type="entry name" value="ADENYLATE CYCLASE, TERMINAL-DIFFERENTIATION SPECIFIC-RELATED"/>
    <property type="match status" value="1"/>
</dbReference>
<reference evidence="5 6" key="1">
    <citation type="submission" date="2011-10" db="EMBL/GenBank/DDBJ databases">
        <authorList>
            <person name="Genoscope - CEA"/>
        </authorList>
    </citation>
    <scope>NUCLEOTIDE SEQUENCE [LARGE SCALE GENOMIC DNA]</scope>
    <source>
        <strain evidence="5 6">RCC 1105</strain>
    </source>
</reference>
<dbReference type="InterPro" id="IPR050697">
    <property type="entry name" value="Adenylyl/Guanylyl_Cyclase_3/4"/>
</dbReference>
<evidence type="ECO:0000256" key="2">
    <source>
        <dbReference type="SAM" id="Phobius"/>
    </source>
</evidence>
<dbReference type="GeneID" id="19015528"/>
<evidence type="ECO:0000313" key="6">
    <source>
        <dbReference type="Proteomes" id="UP000198341"/>
    </source>
</evidence>
<feature type="compositionally biased region" description="Polar residues" evidence="1">
    <location>
        <begin position="1507"/>
        <end position="1530"/>
    </location>
</feature>
<sequence>MKTTTTTTTKSYFFLLVVVLFCSFPFPSLGRKLLLKSSSEDDEGVGGFVFESFNNGWRRALLDTDDVGDATTTTTTFSSSSNSEALEPKYSATNPMDLFGAGATFPAVAYKSCARAYSLIKPSVRVKYLDVGSGKGICRILNATTECVDTEEPLEVDFACSDSLISASQYSEFPDVQMYPVVAGAVTPVYNLPMIDSVMGKSSLVLTKETLSLIYAGVITKWNDERIKSANQLSIQSLLPDENILVSVRKDSSGTTEAWTKALSQFSNTFKDNIGASKLPSWGAQIESSVLNELDTGYGLASFVKGKEYSIGYVVLSDAINLQLSTIGLLESTASINNPVRPDSNSITLAILQRGLQFGNNEDESTRLTADLMGADDPGAWPIATYSYLILRKGVNSTANMALDRLRVGATCDNMRETLDFWSWFLTSPLAKTVMETNSLVQVPAVVRNFVLARMQGDLFCEGDRLVSIYGNETNSLDNVTIAKVYGPQEVATVLDSLAILLSASNSSMGLEIESLGAQNAMFAALDDSHASVLALNYVEGDVISITEPAAAVNSNIFSNAEAPIYPSPLPSDFPEYISFPFVKILPEMTVHPSVLTLGETSTSISFDVYSTAAILSGRATTWGDESIVRINSWLSGVTEPIILVGLDDWTAFETFESIKKTIASSVPGFAFSSNPTKNAATLNEVGALVVANEYAASLLLKTAYVTRNQNLILQYNIDEVGSVPVSVTLRRSYDGAQCLRSSGAYDKVYAQLRFWEWVYTEDNVPGMISSVTAEPNFDATSSLEILTALRSITCNGSPILVSTIPVNRSDQNILIVVVTTSLFVILLIFLWLFRFREDAIFAKGFFERYKKRNAPPSEACTIVVTDIQSSTKLWEIAPVTMNKALAAHDLLVRQEMQKFYGYEVFSEGDSFTMAFHTPGDALKACANIQSRLQASVWDRSLFLACRHIYRADDAESQTTIPRPRRVPAFLRALLEARGVSMKSGSDKEGIIKSKSDEELTNGDRANSNESSKAGGTEHHSGRTEEEEEIINGLRVRMGIHTGATNRYVHPTTRRQVYEGKAVELARLMCRAANGGQILMSGDVLASLGPDSLQISQMLQLMHMGKHQLDMGYWNRHGSLTDTRLSGGGGGAASGMDGGDDIQNLRESLFPNVDNLKNPIFLDSESDTTDGSSEYEQYKAATSAKLQALRRMITSYDHKIISQEIIQAIPKKLVERITLFAPIKTVRQLEPSIFEAPVFESENLTIVFTRIDGWEELGREDVKMRDKATAQHDAVIRSTLLSFRGYECRGENGKFFIAFHHPFDAFRWCLVVQTILLRVPWEDKLLQQPQACNMTAGHRVTFKGLRVTMGIVSGEATFMKPCQRTGRAEYFGQVLNLSARVAGLAHGGQTLCDKNTWKKAAEVGFPHEHSRYIGLYSLRGVMDPVGLVQVSDASLNMRSFASVKGAQKVIDPTDKFRLSIKDLETERIDRPLSYIGDLDQTLSHRRSSAPTPPPPLNYSLDGFAGKSRNSTNPSPKISSNSGTNVRNSRVSDTSSTGGGESTAGSSDVVVPKKNILLVSSSDVALFRMAALVETVVAGDEHFFISRSKNSTEVLKKFSLNMDSSGDTLGTNVIDSDDSHLRDTIPIIVIIVGTIESGTSLRDLVQKIRRLVPFTLQPKIAVLLTDESSIIDGVASSPVEYGADIELPPLLFVDEDEEMTPLVDELKLIFTEAMVEVHGSLRSSSRNSLLRHHQQHHQQQQQKISDASNVDERMSSMRYSGGSGVAPLTQVATKTKKISKNNTNTNNSNVIPSASASTPAIINPLSNLLREAENRSKNLSNFASANLMVAGLEATGLPIFAVDTDARIILCTKKGFARGIVGTMVFPLSSFAKRLRDSARIAERTNPPLPWTEKLTKNWIPLDEDDSYDKTASMPQPTSPEKKSVLKRLASSSSSAVEQQRRQQQQDIITVRCTPIRLSDDFGAVIVLIKD</sequence>
<proteinExistence type="predicted"/>
<gene>
    <name evidence="5" type="ORF">Bathy05g00240</name>
</gene>
<dbReference type="GO" id="GO:0035556">
    <property type="term" value="P:intracellular signal transduction"/>
    <property type="evidence" value="ECO:0007669"/>
    <property type="project" value="InterPro"/>
</dbReference>
<feature type="region of interest" description="Disordered" evidence="1">
    <location>
        <begin position="1905"/>
        <end position="1943"/>
    </location>
</feature>
<feature type="compositionally biased region" description="Basic and acidic residues" evidence="1">
    <location>
        <begin position="985"/>
        <end position="998"/>
    </location>
</feature>
<keyword evidence="2" id="KW-0812">Transmembrane</keyword>
<dbReference type="Gene3D" id="3.30.70.1230">
    <property type="entry name" value="Nucleotide cyclase"/>
    <property type="match status" value="2"/>
</dbReference>
<dbReference type="CDD" id="cd13565">
    <property type="entry name" value="PBP2_PstS"/>
    <property type="match status" value="1"/>
</dbReference>
<dbReference type="Proteomes" id="UP000198341">
    <property type="component" value="Chromosome 5"/>
</dbReference>
<feature type="transmembrane region" description="Helical" evidence="2">
    <location>
        <begin position="814"/>
        <end position="834"/>
    </location>
</feature>
<dbReference type="eggNOG" id="KOG0618">
    <property type="taxonomic scope" value="Eukaryota"/>
</dbReference>
<dbReference type="PANTHER" id="PTHR43081:SF1">
    <property type="entry name" value="ADENYLATE CYCLASE, TERMINAL-DIFFERENTIATION SPECIFIC"/>
    <property type="match status" value="1"/>
</dbReference>
<evidence type="ECO:0000256" key="1">
    <source>
        <dbReference type="SAM" id="MobiDB-lite"/>
    </source>
</evidence>
<feature type="compositionally biased region" description="Low complexity" evidence="1">
    <location>
        <begin position="1926"/>
        <end position="1943"/>
    </location>
</feature>
<feature type="region of interest" description="Disordered" evidence="1">
    <location>
        <begin position="1481"/>
        <end position="1545"/>
    </location>
</feature>
<dbReference type="EMBL" id="FO082274">
    <property type="protein sequence ID" value="CCO16848.1"/>
    <property type="molecule type" value="Genomic_DNA"/>
</dbReference>
<dbReference type="InterPro" id="IPR029787">
    <property type="entry name" value="Nucleotide_cyclase"/>
</dbReference>
<dbReference type="STRING" id="41875.K8F5L7"/>
<keyword evidence="2" id="KW-1133">Transmembrane helix</keyword>
<feature type="domain" description="PBP" evidence="4">
    <location>
        <begin position="93"/>
        <end position="394"/>
    </location>
</feature>